<sequence>MTQPQGGAGEGVPLAAGEGVPLVRVVLFEPEKAGNVGNIARTCAVLGAELHLIRPFGFRLTDREFRRAGMDYLEGVKLHDHATWTAFQGTLGEGARVFAFSTHATDLHTRAGFRRGDYLLFGPESRGLPAWLRDALPKLKLPQPGGGRSLNLSVAAGVAAFEAGRQIEDW</sequence>
<evidence type="ECO:0000256" key="6">
    <source>
        <dbReference type="HAMAP-Rule" id="MF_01885"/>
    </source>
</evidence>
<keyword evidence="4 6" id="KW-0949">S-adenosyl-L-methionine</keyword>
<gene>
    <name evidence="9" type="ORF">GCM10008939_15690</name>
</gene>
<dbReference type="PANTHER" id="PTHR42971">
    <property type="entry name" value="TRNA (CYTIDINE(34)-2'-O)-METHYLTRANSFERASE"/>
    <property type="match status" value="1"/>
</dbReference>
<evidence type="ECO:0000313" key="9">
    <source>
        <dbReference type="EMBL" id="GGJ72181.1"/>
    </source>
</evidence>
<dbReference type="InterPro" id="IPR029028">
    <property type="entry name" value="Alpha/beta_knot_MTases"/>
</dbReference>
<evidence type="ECO:0000256" key="1">
    <source>
        <dbReference type="ARBA" id="ARBA00022490"/>
    </source>
</evidence>
<dbReference type="GO" id="GO:0008757">
    <property type="term" value="F:S-adenosylmethionine-dependent methyltransferase activity"/>
    <property type="evidence" value="ECO:0007669"/>
    <property type="project" value="UniProtKB-UniRule"/>
</dbReference>
<keyword evidence="2 6" id="KW-0489">Methyltransferase</keyword>
<comment type="subcellular location">
    <subcellularLocation>
        <location evidence="6">Cytoplasm</location>
    </subcellularLocation>
</comment>
<dbReference type="InterPro" id="IPR001537">
    <property type="entry name" value="SpoU_MeTrfase"/>
</dbReference>
<feature type="binding site" evidence="6 7">
    <location>
        <position position="149"/>
    </location>
    <ligand>
        <name>S-adenosyl-L-methionine</name>
        <dbReference type="ChEBI" id="CHEBI:59789"/>
    </ligand>
</feature>
<dbReference type="SUPFAM" id="SSF75217">
    <property type="entry name" value="alpha/beta knot"/>
    <property type="match status" value="1"/>
</dbReference>
<dbReference type="EMBL" id="BMOE01000004">
    <property type="protein sequence ID" value="GGJ72181.1"/>
    <property type="molecule type" value="Genomic_DNA"/>
</dbReference>
<evidence type="ECO:0000256" key="4">
    <source>
        <dbReference type="ARBA" id="ARBA00022691"/>
    </source>
</evidence>
<comment type="similarity">
    <text evidence="6">Belongs to the class IV-like SAM-binding methyltransferase superfamily. RNA methyltransferase TrmH family. TrmL subfamily.</text>
</comment>
<keyword evidence="3 6" id="KW-0808">Transferase</keyword>
<keyword evidence="10" id="KW-1185">Reference proteome</keyword>
<feature type="domain" description="tRNA/rRNA methyltransferase SpoU type" evidence="8">
    <location>
        <begin position="23"/>
        <end position="160"/>
    </location>
</feature>
<dbReference type="HAMAP" id="MF_01885">
    <property type="entry name" value="tRNA_methyltr_TrmL"/>
    <property type="match status" value="1"/>
</dbReference>
<evidence type="ECO:0000256" key="3">
    <source>
        <dbReference type="ARBA" id="ARBA00022679"/>
    </source>
</evidence>
<comment type="catalytic activity">
    <reaction evidence="6">
        <text>5-carboxymethylaminomethyluridine(34) in tRNA(Leu) + S-adenosyl-L-methionine = 5-carboxymethylaminomethyl-2'-O-methyluridine(34) in tRNA(Leu) + S-adenosyl-L-homocysteine + H(+)</text>
        <dbReference type="Rhea" id="RHEA:43088"/>
        <dbReference type="Rhea" id="RHEA-COMP:10333"/>
        <dbReference type="Rhea" id="RHEA-COMP:10334"/>
        <dbReference type="ChEBI" id="CHEBI:15378"/>
        <dbReference type="ChEBI" id="CHEBI:57856"/>
        <dbReference type="ChEBI" id="CHEBI:59789"/>
        <dbReference type="ChEBI" id="CHEBI:74508"/>
        <dbReference type="ChEBI" id="CHEBI:74511"/>
        <dbReference type="EC" id="2.1.1.207"/>
    </reaction>
</comment>
<dbReference type="AlphaFoldDB" id="A0A917UPE6"/>
<dbReference type="CDD" id="cd18094">
    <property type="entry name" value="SpoU-like_TrmL"/>
    <property type="match status" value="1"/>
</dbReference>
<dbReference type="GO" id="GO:0005737">
    <property type="term" value="C:cytoplasm"/>
    <property type="evidence" value="ECO:0007669"/>
    <property type="project" value="UniProtKB-SubCell"/>
</dbReference>
<dbReference type="PANTHER" id="PTHR42971:SF1">
    <property type="entry name" value="TRNA (CYTIDINE(34)-2'-O)-METHYLTRANSFERASE"/>
    <property type="match status" value="1"/>
</dbReference>
<accession>A0A917UPE6</accession>
<dbReference type="EC" id="2.1.1.207" evidence="6"/>
<feature type="binding site" evidence="6 7">
    <location>
        <position position="141"/>
    </location>
    <ligand>
        <name>S-adenosyl-L-methionine</name>
        <dbReference type="ChEBI" id="CHEBI:59789"/>
    </ligand>
</feature>
<organism evidence="9 10">
    <name type="scientific">Deinococcus aquiradiocola</name>
    <dbReference type="NCBI Taxonomy" id="393059"/>
    <lineage>
        <taxon>Bacteria</taxon>
        <taxon>Thermotogati</taxon>
        <taxon>Deinococcota</taxon>
        <taxon>Deinococci</taxon>
        <taxon>Deinococcales</taxon>
        <taxon>Deinococcaceae</taxon>
        <taxon>Deinococcus</taxon>
    </lineage>
</organism>
<comment type="caution">
    <text evidence="6">Lacks conserved residue(s) required for the propagation of feature annotation.</text>
</comment>
<comment type="function">
    <text evidence="6">Could methylate the ribose at the nucleotide 34 wobble position in tRNA.</text>
</comment>
<dbReference type="GO" id="GO:0003723">
    <property type="term" value="F:RNA binding"/>
    <property type="evidence" value="ECO:0007669"/>
    <property type="project" value="InterPro"/>
</dbReference>
<keyword evidence="5 6" id="KW-0819">tRNA processing</keyword>
<dbReference type="GO" id="GO:0008175">
    <property type="term" value="F:tRNA methyltransferase activity"/>
    <property type="evidence" value="ECO:0007669"/>
    <property type="project" value="UniProtKB-UniRule"/>
</dbReference>
<evidence type="ECO:0000256" key="7">
    <source>
        <dbReference type="PIRSR" id="PIRSR029256-1"/>
    </source>
</evidence>
<dbReference type="Proteomes" id="UP000635726">
    <property type="component" value="Unassembled WGS sequence"/>
</dbReference>
<feature type="binding site" evidence="6 7">
    <location>
        <position position="122"/>
    </location>
    <ligand>
        <name>S-adenosyl-L-methionine</name>
        <dbReference type="ChEBI" id="CHEBI:59789"/>
    </ligand>
</feature>
<dbReference type="InterPro" id="IPR016914">
    <property type="entry name" value="TrmL"/>
</dbReference>
<reference evidence="9" key="2">
    <citation type="submission" date="2020-09" db="EMBL/GenBank/DDBJ databases">
        <authorList>
            <person name="Sun Q."/>
            <person name="Ohkuma M."/>
        </authorList>
    </citation>
    <scope>NUCLEOTIDE SEQUENCE</scope>
    <source>
        <strain evidence="9">JCM 14371</strain>
    </source>
</reference>
<name>A0A917UPE6_9DEIO</name>
<keyword evidence="1 6" id="KW-0963">Cytoplasm</keyword>
<dbReference type="GO" id="GO:0002130">
    <property type="term" value="P:wobble position ribose methylation"/>
    <property type="evidence" value="ECO:0007669"/>
    <property type="project" value="TreeGrafter"/>
</dbReference>
<proteinExistence type="inferred from homology"/>
<evidence type="ECO:0000259" key="8">
    <source>
        <dbReference type="Pfam" id="PF00588"/>
    </source>
</evidence>
<evidence type="ECO:0000256" key="2">
    <source>
        <dbReference type="ARBA" id="ARBA00022603"/>
    </source>
</evidence>
<comment type="caution">
    <text evidence="9">The sequence shown here is derived from an EMBL/GenBank/DDBJ whole genome shotgun (WGS) entry which is preliminary data.</text>
</comment>
<evidence type="ECO:0000256" key="5">
    <source>
        <dbReference type="ARBA" id="ARBA00022694"/>
    </source>
</evidence>
<comment type="catalytic activity">
    <reaction evidence="6">
        <text>cytidine(34) in tRNA + S-adenosyl-L-methionine = 2'-O-methylcytidine(34) in tRNA + S-adenosyl-L-homocysteine + H(+)</text>
        <dbReference type="Rhea" id="RHEA:43084"/>
        <dbReference type="Rhea" id="RHEA-COMP:10331"/>
        <dbReference type="Rhea" id="RHEA-COMP:10332"/>
        <dbReference type="ChEBI" id="CHEBI:15378"/>
        <dbReference type="ChEBI" id="CHEBI:57856"/>
        <dbReference type="ChEBI" id="CHEBI:59789"/>
        <dbReference type="ChEBI" id="CHEBI:74495"/>
        <dbReference type="ChEBI" id="CHEBI:82748"/>
        <dbReference type="EC" id="2.1.1.207"/>
    </reaction>
</comment>
<dbReference type="PIRSF" id="PIRSF029256">
    <property type="entry name" value="SpoU_TrmH_prd"/>
    <property type="match status" value="1"/>
</dbReference>
<dbReference type="Pfam" id="PF00588">
    <property type="entry name" value="SpoU_methylase"/>
    <property type="match status" value="1"/>
</dbReference>
<protein>
    <recommendedName>
        <fullName evidence="6">Putative tRNA (cytidine(34)-2'-O)-methyltransferase</fullName>
        <ecNumber evidence="6">2.1.1.207</ecNumber>
    </recommendedName>
    <alternativeName>
        <fullName evidence="6">tRNA (cytidine/uridine-2'-O-)-methyltransferase</fullName>
    </alternativeName>
</protein>
<dbReference type="InterPro" id="IPR029026">
    <property type="entry name" value="tRNA_m1G_MTases_N"/>
</dbReference>
<evidence type="ECO:0000313" key="10">
    <source>
        <dbReference type="Proteomes" id="UP000635726"/>
    </source>
</evidence>
<reference evidence="9" key="1">
    <citation type="journal article" date="2014" name="Int. J. Syst. Evol. Microbiol.">
        <title>Complete genome sequence of Corynebacterium casei LMG S-19264T (=DSM 44701T), isolated from a smear-ripened cheese.</title>
        <authorList>
            <consortium name="US DOE Joint Genome Institute (JGI-PGF)"/>
            <person name="Walter F."/>
            <person name="Albersmeier A."/>
            <person name="Kalinowski J."/>
            <person name="Ruckert C."/>
        </authorList>
    </citation>
    <scope>NUCLEOTIDE SEQUENCE</scope>
    <source>
        <strain evidence="9">JCM 14371</strain>
    </source>
</reference>
<dbReference type="Gene3D" id="3.40.1280.10">
    <property type="match status" value="1"/>
</dbReference>